<evidence type="ECO:0000313" key="3">
    <source>
        <dbReference type="Proteomes" id="UP000315235"/>
    </source>
</evidence>
<reference evidence="2 3" key="1">
    <citation type="submission" date="2019-07" db="EMBL/GenBank/DDBJ databases">
        <title>Pseudomonas mangiferae sp. nov., isolated from bark of mango tree in Thailand.</title>
        <authorList>
            <person name="Srisuk N."/>
            <person name="Anurat P."/>
        </authorList>
    </citation>
    <scope>NUCLEOTIDE SEQUENCE [LARGE SCALE GENOMIC DNA]</scope>
    <source>
        <strain evidence="2 3">DMKU_BBB3-04</strain>
    </source>
</reference>
<feature type="transmembrane region" description="Helical" evidence="1">
    <location>
        <begin position="365"/>
        <end position="382"/>
    </location>
</feature>
<feature type="transmembrane region" description="Helical" evidence="1">
    <location>
        <begin position="151"/>
        <end position="169"/>
    </location>
</feature>
<feature type="transmembrane region" description="Helical" evidence="1">
    <location>
        <begin position="12"/>
        <end position="32"/>
    </location>
</feature>
<feature type="transmembrane region" description="Helical" evidence="1">
    <location>
        <begin position="340"/>
        <end position="358"/>
    </location>
</feature>
<dbReference type="Proteomes" id="UP000315235">
    <property type="component" value="Unassembled WGS sequence"/>
</dbReference>
<feature type="transmembrane region" description="Helical" evidence="1">
    <location>
        <begin position="121"/>
        <end position="139"/>
    </location>
</feature>
<feature type="transmembrane region" description="Helical" evidence="1">
    <location>
        <begin position="242"/>
        <end position="262"/>
    </location>
</feature>
<proteinExistence type="predicted"/>
<name>A0A553GZY8_9PSED</name>
<accession>A0A553GZY8</accession>
<feature type="transmembrane region" description="Helical" evidence="1">
    <location>
        <begin position="306"/>
        <end position="328"/>
    </location>
</feature>
<keyword evidence="1" id="KW-0812">Transmembrane</keyword>
<gene>
    <name evidence="2" type="ORF">FM069_08100</name>
</gene>
<feature type="transmembrane region" description="Helical" evidence="1">
    <location>
        <begin position="176"/>
        <end position="206"/>
    </location>
</feature>
<sequence>MVDNARMRDGAVAALFAFIGLAYLALTIVGTWNNYSSVPFWDMWNGYLEFYAHSSEGWEPWWALHNEHRILLSRAIFWVDLHVFRGSMVLLFTLNVLFSVCIFLCFFATLRRLVPDGQRRITVAAAAGLIAVASFSWIQSDNFTWAFQSQFFLAYLVPLLSFCLLAWSAERDSRPLFVLALLTGMLGAATMANGVLASPVLVVLGLFLRLGWRRIVALLIAAAIELLGYFHDFKLPPDHSTLLGVLHGMPMDLLRYLLMYLGGPWHFVFQGRSLWFPVIGGLLLLTGIVAVGVSMLRARRAAPLQLALLAFLLFFGGTALGTAGGRVAIGVEQAMSSRYLTPQLMAWSALLILLVSQFRSFSKALLVVLALFIPLALLRFQLLTLEHPSKLFDHQVAALAIQMNVRDPDYLGRVYFNDRLVFDMAAEARRDHLSIFDEPPYRAYAQHAGTVMPQPGAACQGYLDDAVPLASDGTAYRITGWLTKADDFATPAFLLVADADGRVIGSALTGIPRPDVAQVIDPKAGQSGFVGYLAGEGRPRGPLTLIGQSPACQVSVELPAAP</sequence>
<dbReference type="EMBL" id="VJOY01000005">
    <property type="protein sequence ID" value="TRX75058.1"/>
    <property type="molecule type" value="Genomic_DNA"/>
</dbReference>
<dbReference type="RefSeq" id="WP_143487795.1">
    <property type="nucleotide sequence ID" value="NZ_VJOY01000005.1"/>
</dbReference>
<evidence type="ECO:0000256" key="1">
    <source>
        <dbReference type="SAM" id="Phobius"/>
    </source>
</evidence>
<comment type="caution">
    <text evidence="2">The sequence shown here is derived from an EMBL/GenBank/DDBJ whole genome shotgun (WGS) entry which is preliminary data.</text>
</comment>
<feature type="transmembrane region" description="Helical" evidence="1">
    <location>
        <begin position="212"/>
        <end position="230"/>
    </location>
</feature>
<protein>
    <submittedName>
        <fullName evidence="2">Uncharacterized protein</fullName>
    </submittedName>
</protein>
<dbReference type="AlphaFoldDB" id="A0A553GZY8"/>
<feature type="transmembrane region" description="Helical" evidence="1">
    <location>
        <begin position="274"/>
        <end position="294"/>
    </location>
</feature>
<feature type="transmembrane region" description="Helical" evidence="1">
    <location>
        <begin position="88"/>
        <end position="109"/>
    </location>
</feature>
<keyword evidence="3" id="KW-1185">Reference proteome</keyword>
<organism evidence="2 3">
    <name type="scientific">Pseudomonas mangiferae</name>
    <dbReference type="NCBI Taxonomy" id="2593654"/>
    <lineage>
        <taxon>Bacteria</taxon>
        <taxon>Pseudomonadati</taxon>
        <taxon>Pseudomonadota</taxon>
        <taxon>Gammaproteobacteria</taxon>
        <taxon>Pseudomonadales</taxon>
        <taxon>Pseudomonadaceae</taxon>
        <taxon>Pseudomonas</taxon>
    </lineage>
</organism>
<evidence type="ECO:0000313" key="2">
    <source>
        <dbReference type="EMBL" id="TRX75058.1"/>
    </source>
</evidence>
<keyword evidence="1" id="KW-1133">Transmembrane helix</keyword>
<keyword evidence="1" id="KW-0472">Membrane</keyword>
<dbReference type="OrthoDB" id="8625549at2"/>